<keyword evidence="3" id="KW-1185">Reference proteome</keyword>
<dbReference type="Proteomes" id="UP000191418">
    <property type="component" value="Unassembled WGS sequence"/>
</dbReference>
<keyword evidence="1" id="KW-0812">Transmembrane</keyword>
<evidence type="ECO:0000256" key="1">
    <source>
        <dbReference type="SAM" id="Phobius"/>
    </source>
</evidence>
<protein>
    <submittedName>
        <fullName evidence="2">Uncharacterized protein</fullName>
    </submittedName>
</protein>
<sequence>MFQTQPRLGFFTRFAFVGKFLPERVVYLPVDKVFVIRVLALLMLLLRQLFDFIGYFLLA</sequence>
<keyword evidence="1" id="KW-0472">Membrane</keyword>
<dbReference type="AlphaFoldDB" id="A0A1V4T896"/>
<comment type="caution">
    <text evidence="2">The sequence shown here is derived from an EMBL/GenBank/DDBJ whole genome shotgun (WGS) entry which is preliminary data.</text>
</comment>
<accession>A0A1V4T896</accession>
<evidence type="ECO:0000313" key="3">
    <source>
        <dbReference type="Proteomes" id="UP000191418"/>
    </source>
</evidence>
<evidence type="ECO:0000313" key="2">
    <source>
        <dbReference type="EMBL" id="OPX56831.1"/>
    </source>
</evidence>
<dbReference type="EMBL" id="MTSM01000002">
    <property type="protein sequence ID" value="OPX56831.1"/>
    <property type="molecule type" value="Genomic_DNA"/>
</dbReference>
<organism evidence="2 3">
    <name type="scientific">Oceanospirillum multiglobuliferum</name>
    <dbReference type="NCBI Taxonomy" id="64969"/>
    <lineage>
        <taxon>Bacteria</taxon>
        <taxon>Pseudomonadati</taxon>
        <taxon>Pseudomonadota</taxon>
        <taxon>Gammaproteobacteria</taxon>
        <taxon>Oceanospirillales</taxon>
        <taxon>Oceanospirillaceae</taxon>
        <taxon>Oceanospirillum</taxon>
    </lineage>
</organism>
<proteinExistence type="predicted"/>
<reference evidence="2 3" key="1">
    <citation type="submission" date="2017-01" db="EMBL/GenBank/DDBJ databases">
        <title>Genome Sequencing of a Marine Spirillum, Oceanospirillum multiglobuliferum ATCC 33336, from Japan.</title>
        <authorList>
            <person name="Carney J.G."/>
            <person name="Trachtenberg A.M."/>
            <person name="Rheaume B.A."/>
            <person name="Linnane J.D."/>
            <person name="Pitts N.L."/>
            <person name="Mykles D.L."/>
            <person name="Maclea K.S."/>
        </authorList>
    </citation>
    <scope>NUCLEOTIDE SEQUENCE [LARGE SCALE GENOMIC DNA]</scope>
    <source>
        <strain evidence="2 3">ATCC 33336</strain>
    </source>
</reference>
<name>A0A1V4T896_9GAMM</name>
<keyword evidence="1" id="KW-1133">Transmembrane helix</keyword>
<gene>
    <name evidence="2" type="ORF">BTE48_02845</name>
</gene>
<feature type="transmembrane region" description="Helical" evidence="1">
    <location>
        <begin position="34"/>
        <end position="58"/>
    </location>
</feature>